<proteinExistence type="predicted"/>
<sequence length="159" mass="18443">VRKWRQSIQSQQRVLQRQIRNIEMEETKTKRILKGLAKKNDLKSCRILAKELVRSERQKQRLHISVAQLNSISMELQRQTAMLKVAGQLSQSTQLMRQVNSLVKMPQIAAAVQEMSREMMKAGIISEMMEDTLDMLDEDDVEDEAEEEVNKILFEITDG</sequence>
<feature type="non-terminal residue" evidence="1">
    <location>
        <position position="159"/>
    </location>
</feature>
<dbReference type="EMBL" id="ML002437">
    <property type="protein sequence ID" value="RKP37859.1"/>
    <property type="molecule type" value="Genomic_DNA"/>
</dbReference>
<reference evidence="2" key="1">
    <citation type="journal article" date="2018" name="Nat. Microbiol.">
        <title>Leveraging single-cell genomics to expand the fungal tree of life.</title>
        <authorList>
            <person name="Ahrendt S.R."/>
            <person name="Quandt C.A."/>
            <person name="Ciobanu D."/>
            <person name="Clum A."/>
            <person name="Salamov A."/>
            <person name="Andreopoulos B."/>
            <person name="Cheng J.F."/>
            <person name="Woyke T."/>
            <person name="Pelin A."/>
            <person name="Henrissat B."/>
            <person name="Reynolds N.K."/>
            <person name="Benny G.L."/>
            <person name="Smith M.E."/>
            <person name="James T.Y."/>
            <person name="Grigoriev I.V."/>
        </authorList>
    </citation>
    <scope>NUCLEOTIDE SEQUENCE [LARGE SCALE GENOMIC DNA]</scope>
    <source>
        <strain evidence="2">RSA 468</strain>
    </source>
</reference>
<dbReference type="AlphaFoldDB" id="A0A4V1J553"/>
<evidence type="ECO:0000313" key="1">
    <source>
        <dbReference type="EMBL" id="RKP37859.1"/>
    </source>
</evidence>
<organism evidence="1 2">
    <name type="scientific">Dimargaris cristalligena</name>
    <dbReference type="NCBI Taxonomy" id="215637"/>
    <lineage>
        <taxon>Eukaryota</taxon>
        <taxon>Fungi</taxon>
        <taxon>Fungi incertae sedis</taxon>
        <taxon>Zoopagomycota</taxon>
        <taxon>Kickxellomycotina</taxon>
        <taxon>Dimargaritomycetes</taxon>
        <taxon>Dimargaritales</taxon>
        <taxon>Dimargaritaceae</taxon>
        <taxon>Dimargaris</taxon>
    </lineage>
</organism>
<dbReference type="STRING" id="215637.A0A4V1J553"/>
<evidence type="ECO:0000313" key="2">
    <source>
        <dbReference type="Proteomes" id="UP000268162"/>
    </source>
</evidence>
<dbReference type="InterPro" id="IPR005024">
    <property type="entry name" value="Snf7_fam"/>
</dbReference>
<name>A0A4V1J553_9FUNG</name>
<accession>A0A4V1J553</accession>
<dbReference type="PANTHER" id="PTHR10476">
    <property type="entry name" value="CHARGED MULTIVESICULAR BODY PROTEIN"/>
    <property type="match status" value="1"/>
</dbReference>
<dbReference type="Pfam" id="PF03357">
    <property type="entry name" value="Snf7"/>
    <property type="match status" value="1"/>
</dbReference>
<protein>
    <submittedName>
        <fullName evidence="1">Snf7 family</fullName>
    </submittedName>
</protein>
<keyword evidence="2" id="KW-1185">Reference proteome</keyword>
<dbReference type="Proteomes" id="UP000268162">
    <property type="component" value="Unassembled WGS sequence"/>
</dbReference>
<feature type="non-terminal residue" evidence="1">
    <location>
        <position position="1"/>
    </location>
</feature>
<gene>
    <name evidence="1" type="ORF">BJ085DRAFT_5874</name>
</gene>
<dbReference type="GO" id="GO:0007034">
    <property type="term" value="P:vacuolar transport"/>
    <property type="evidence" value="ECO:0007669"/>
    <property type="project" value="InterPro"/>
</dbReference>
<dbReference type="Gene3D" id="6.10.140.1230">
    <property type="match status" value="1"/>
</dbReference>